<sequence length="414" mass="47653">MIKAYPRVWVDLTTAEVMSVIFQILNPSKARGRSRMPEFERAYAEFIGTREAVSFSNCRSALYFSLEALDFKKDDEIIIPAFTFWAEAAVVVLAGLKPVFVDVEFETMNIDASRIEEAITPRTRGILFPHLNGLPADMDTIMDIARKNNLRVIEDCARTCGGSYKGRRVGSFDIGAFSFGYGKSFYGFGGSMITSDDEAFVTRLRNLKGNFKNISIKSLYQKTLKGCLLKFLSMPFLNGFTLFPLAYRYQTKGAELFASWFRIKKPHYNSIPEDFRTDMFDVQGRMGFRQIRTIDITNRKRRENLKLLNKELSGIQGIHIPPDPTDRKHVCVHYAVWTERKKELQEFLMRNNIDAQDESSEDVTQMGRYSSYVNGEFENARKLHDRVIYLPSHPCMSEKDILYVANKVKEFFNT</sequence>
<dbReference type="GO" id="GO:0000271">
    <property type="term" value="P:polysaccharide biosynthetic process"/>
    <property type="evidence" value="ECO:0007669"/>
    <property type="project" value="TreeGrafter"/>
</dbReference>
<dbReference type="eggNOG" id="COG0399">
    <property type="taxonomic scope" value="Bacteria"/>
</dbReference>
<dbReference type="InterPro" id="IPR015424">
    <property type="entry name" value="PyrdxlP-dep_Trfase"/>
</dbReference>
<protein>
    <submittedName>
        <fullName evidence="5">Arnb transferase</fullName>
    </submittedName>
</protein>
<gene>
    <name evidence="5" type="primary">arnB_1</name>
    <name evidence="5" type="ORF">SCABRO_02712</name>
</gene>
<feature type="active site" description="Proton acceptor" evidence="2">
    <location>
        <position position="183"/>
    </location>
</feature>
<dbReference type="EMBL" id="JRYO01000193">
    <property type="protein sequence ID" value="KHE91502.1"/>
    <property type="molecule type" value="Genomic_DNA"/>
</dbReference>
<dbReference type="InterPro" id="IPR000653">
    <property type="entry name" value="DegT/StrS_aminotransferase"/>
</dbReference>
<dbReference type="Pfam" id="PF01041">
    <property type="entry name" value="DegT_DnrJ_EryC1"/>
    <property type="match status" value="2"/>
</dbReference>
<dbReference type="GO" id="GO:0030170">
    <property type="term" value="F:pyridoxal phosphate binding"/>
    <property type="evidence" value="ECO:0007669"/>
    <property type="project" value="TreeGrafter"/>
</dbReference>
<dbReference type="Proteomes" id="UP000030652">
    <property type="component" value="Unassembled WGS sequence"/>
</dbReference>
<comment type="similarity">
    <text evidence="1 4">Belongs to the DegT/DnrJ/EryC1 family.</text>
</comment>
<dbReference type="SUPFAM" id="SSF53383">
    <property type="entry name" value="PLP-dependent transferases"/>
    <property type="match status" value="1"/>
</dbReference>
<comment type="caution">
    <text evidence="5">The sequence shown here is derived from an EMBL/GenBank/DDBJ whole genome shotgun (WGS) entry which is preliminary data.</text>
</comment>
<evidence type="ECO:0000256" key="4">
    <source>
        <dbReference type="RuleBase" id="RU004508"/>
    </source>
</evidence>
<dbReference type="GO" id="GO:0008483">
    <property type="term" value="F:transaminase activity"/>
    <property type="evidence" value="ECO:0007669"/>
    <property type="project" value="TreeGrafter"/>
</dbReference>
<name>A0A0B0EED6_9BACT</name>
<accession>A0A0B0EED6</accession>
<dbReference type="PANTHER" id="PTHR30244">
    <property type="entry name" value="TRANSAMINASE"/>
    <property type="match status" value="1"/>
</dbReference>
<dbReference type="PIRSF" id="PIRSF000390">
    <property type="entry name" value="PLP_StrS"/>
    <property type="match status" value="1"/>
</dbReference>
<evidence type="ECO:0000313" key="6">
    <source>
        <dbReference type="Proteomes" id="UP000030652"/>
    </source>
</evidence>
<evidence type="ECO:0000256" key="1">
    <source>
        <dbReference type="ARBA" id="ARBA00037999"/>
    </source>
</evidence>
<organism evidence="5 6">
    <name type="scientific">Candidatus Scalindua brodae</name>
    <dbReference type="NCBI Taxonomy" id="237368"/>
    <lineage>
        <taxon>Bacteria</taxon>
        <taxon>Pseudomonadati</taxon>
        <taxon>Planctomycetota</taxon>
        <taxon>Candidatus Brocadiia</taxon>
        <taxon>Candidatus Brocadiales</taxon>
        <taxon>Candidatus Scalinduaceae</taxon>
        <taxon>Candidatus Scalindua</taxon>
    </lineage>
</organism>
<keyword evidence="5" id="KW-0808">Transferase</keyword>
<reference evidence="5 6" key="1">
    <citation type="submission" date="2014-10" db="EMBL/GenBank/DDBJ databases">
        <title>Draft genome of anammox bacterium scalindua brodae, obtained using differential coverage binning of sequence data from two enrichment reactors.</title>
        <authorList>
            <person name="Speth D.R."/>
            <person name="Russ L."/>
            <person name="Kartal B."/>
            <person name="Op den Camp H.J."/>
            <person name="Dutilh B.E."/>
            <person name="Jetten M.S."/>
        </authorList>
    </citation>
    <scope>NUCLEOTIDE SEQUENCE [LARGE SCALE GENOMIC DNA]</scope>
    <source>
        <strain evidence="5">RU1</strain>
    </source>
</reference>
<proteinExistence type="inferred from homology"/>
<evidence type="ECO:0000256" key="3">
    <source>
        <dbReference type="PIRSR" id="PIRSR000390-2"/>
    </source>
</evidence>
<evidence type="ECO:0000256" key="2">
    <source>
        <dbReference type="PIRSR" id="PIRSR000390-1"/>
    </source>
</evidence>
<keyword evidence="3 4" id="KW-0663">Pyridoxal phosphate</keyword>
<dbReference type="InterPro" id="IPR015422">
    <property type="entry name" value="PyrdxlP-dep_Trfase_small"/>
</dbReference>
<feature type="modified residue" description="N6-(pyridoxal phosphate)lysine" evidence="3">
    <location>
        <position position="183"/>
    </location>
</feature>
<dbReference type="PANTHER" id="PTHR30244:SF34">
    <property type="entry name" value="DTDP-4-AMINO-4,6-DIDEOXYGALACTOSE TRANSAMINASE"/>
    <property type="match status" value="1"/>
</dbReference>
<dbReference type="Gene3D" id="3.90.1150.10">
    <property type="entry name" value="Aspartate Aminotransferase, domain 1"/>
    <property type="match status" value="1"/>
</dbReference>
<evidence type="ECO:0000313" key="5">
    <source>
        <dbReference type="EMBL" id="KHE91502.1"/>
    </source>
</evidence>
<dbReference type="InterPro" id="IPR015421">
    <property type="entry name" value="PyrdxlP-dep_Trfase_major"/>
</dbReference>
<dbReference type="Gene3D" id="3.40.640.10">
    <property type="entry name" value="Type I PLP-dependent aspartate aminotransferase-like (Major domain)"/>
    <property type="match status" value="1"/>
</dbReference>
<dbReference type="AlphaFoldDB" id="A0A0B0EED6"/>